<keyword evidence="2" id="KW-1185">Reference proteome</keyword>
<sequence length="252" mass="27350">MKLLAGSRIVGAAALLIGGLGQNAIASPGTWEATLQGRDLNQDGITDAFYDTVLDITWLKDWNLAKTSKFAGANANGGMDWIEAKHWAESLTFGGFSDWRLPGIRPVNGLAFDYRFSTDGSTDIGYSRPGQGWGDASEIGHLYYVTLGHAAFSPEVYASNSDNRPFENMATGSFYWIDALYAVDPSRAFRFWNTYGEQGHSLKSLDLHAVAVRNGDVAPIPEPTTLASFIAGMLCLVLFRSAQTIPGADRLK</sequence>
<protein>
    <submittedName>
        <fullName evidence="1">Uncharacterized protein</fullName>
    </submittedName>
</protein>
<gene>
    <name evidence="1" type="ORF">NYO99_11775</name>
</gene>
<evidence type="ECO:0000313" key="1">
    <source>
        <dbReference type="EMBL" id="MCY4745653.1"/>
    </source>
</evidence>
<dbReference type="EMBL" id="JAPPUY010000003">
    <property type="protein sequence ID" value="MCY4745653.1"/>
    <property type="molecule type" value="Genomic_DNA"/>
</dbReference>
<accession>A0ACC6CB78</accession>
<comment type="caution">
    <text evidence="1">The sequence shown here is derived from an EMBL/GenBank/DDBJ whole genome shotgun (WGS) entry which is preliminary data.</text>
</comment>
<proteinExistence type="predicted"/>
<organism evidence="1 2">
    <name type="scientific">Roseateles hydrophilus</name>
    <dbReference type="NCBI Taxonomy" id="2975054"/>
    <lineage>
        <taxon>Bacteria</taxon>
        <taxon>Pseudomonadati</taxon>
        <taxon>Pseudomonadota</taxon>
        <taxon>Betaproteobacteria</taxon>
        <taxon>Burkholderiales</taxon>
        <taxon>Sphaerotilaceae</taxon>
        <taxon>Roseateles</taxon>
    </lineage>
</organism>
<evidence type="ECO:0000313" key="2">
    <source>
        <dbReference type="Proteomes" id="UP001076464"/>
    </source>
</evidence>
<dbReference type="Proteomes" id="UP001076464">
    <property type="component" value="Unassembled WGS sequence"/>
</dbReference>
<name>A0ACC6CB78_9BURK</name>
<reference evidence="1" key="1">
    <citation type="submission" date="2022-08" db="EMBL/GenBank/DDBJ databases">
        <title>Genome sequencing of Pelomonas sp. UHG3.</title>
        <authorList>
            <person name="So Y."/>
        </authorList>
    </citation>
    <scope>NUCLEOTIDE SEQUENCE</scope>
    <source>
        <strain evidence="1">UHG3</strain>
    </source>
</reference>